<name>A0A9D4AZY3_9SAUR</name>
<dbReference type="Proteomes" id="UP000827986">
    <property type="component" value="Unassembled WGS sequence"/>
</dbReference>
<proteinExistence type="predicted"/>
<reference evidence="1" key="1">
    <citation type="submission" date="2021-09" db="EMBL/GenBank/DDBJ databases">
        <title>The genome of Mauremys mutica provides insights into the evolution of semi-aquatic lifestyle.</title>
        <authorList>
            <person name="Gong S."/>
            <person name="Gao Y."/>
        </authorList>
    </citation>
    <scope>NUCLEOTIDE SEQUENCE</scope>
    <source>
        <strain evidence="1">MM-2020</strain>
        <tissue evidence="1">Muscle</tissue>
    </source>
</reference>
<accession>A0A9D4AZY3</accession>
<protein>
    <submittedName>
        <fullName evidence="1">Uncharacterized protein</fullName>
    </submittedName>
</protein>
<organism evidence="1 2">
    <name type="scientific">Mauremys mutica</name>
    <name type="common">yellowpond turtle</name>
    <dbReference type="NCBI Taxonomy" id="74926"/>
    <lineage>
        <taxon>Eukaryota</taxon>
        <taxon>Metazoa</taxon>
        <taxon>Chordata</taxon>
        <taxon>Craniata</taxon>
        <taxon>Vertebrata</taxon>
        <taxon>Euteleostomi</taxon>
        <taxon>Archelosauria</taxon>
        <taxon>Testudinata</taxon>
        <taxon>Testudines</taxon>
        <taxon>Cryptodira</taxon>
        <taxon>Durocryptodira</taxon>
        <taxon>Testudinoidea</taxon>
        <taxon>Geoemydidae</taxon>
        <taxon>Geoemydinae</taxon>
        <taxon>Mauremys</taxon>
    </lineage>
</organism>
<evidence type="ECO:0000313" key="1">
    <source>
        <dbReference type="EMBL" id="KAH1175081.1"/>
    </source>
</evidence>
<comment type="caution">
    <text evidence="1">The sequence shown here is derived from an EMBL/GenBank/DDBJ whole genome shotgun (WGS) entry which is preliminary data.</text>
</comment>
<evidence type="ECO:0000313" key="2">
    <source>
        <dbReference type="Proteomes" id="UP000827986"/>
    </source>
</evidence>
<gene>
    <name evidence="1" type="ORF">KIL84_021495</name>
</gene>
<sequence length="109" mass="11472">MEKLENACAIAALAKVTLRSLCGPLSIGLGGFIPARPRWGWPCRPWLPSQTVQTNGSGRHSGASHANTSQAHRLLVLLPPSQTLPSPLPAPQLLRSTVPYGLEASLGSS</sequence>
<dbReference type="AlphaFoldDB" id="A0A9D4AZY3"/>
<dbReference type="EMBL" id="JAHDVG010000478">
    <property type="protein sequence ID" value="KAH1175081.1"/>
    <property type="molecule type" value="Genomic_DNA"/>
</dbReference>
<keyword evidence="2" id="KW-1185">Reference proteome</keyword>